<organism evidence="2 3">
    <name type="scientific">phage Lak_Megaphage_RVC_AP3_GC26</name>
    <dbReference type="NCBI Taxonomy" id="3109225"/>
    <lineage>
        <taxon>Viruses</taxon>
        <taxon>Duplodnaviria</taxon>
        <taxon>Heunggongvirae</taxon>
        <taxon>Uroviricota</taxon>
        <taxon>Caudoviricetes</taxon>
        <taxon>Caudoviricetes code 15 clade</taxon>
    </lineage>
</organism>
<protein>
    <submittedName>
        <fullName evidence="2">Uncharacterized protein</fullName>
    </submittedName>
</protein>
<name>A0ABZ0YZU3_9CAUD</name>
<evidence type="ECO:0000313" key="2">
    <source>
        <dbReference type="EMBL" id="WQJ51192.1"/>
    </source>
</evidence>
<accession>A0ABZ0YZU3</accession>
<keyword evidence="1" id="KW-1133">Transmembrane helix</keyword>
<keyword evidence="1" id="KW-0472">Membrane</keyword>
<dbReference type="Proteomes" id="UP001348805">
    <property type="component" value="Segment"/>
</dbReference>
<evidence type="ECO:0000313" key="3">
    <source>
        <dbReference type="Proteomes" id="UP001348805"/>
    </source>
</evidence>
<reference evidence="2 3" key="1">
    <citation type="submission" date="2023-11" db="EMBL/GenBank/DDBJ databases">
        <authorList>
            <person name="Cook R."/>
            <person name="Crisci M."/>
            <person name="Pye H."/>
            <person name="Adriaenssens E."/>
            <person name="Santini J."/>
        </authorList>
    </citation>
    <scope>NUCLEOTIDE SEQUENCE [LARGE SCALE GENOMIC DNA]</scope>
    <source>
        <strain evidence="2">Lak_Megaphage_RVC_AP3_GC26</strain>
    </source>
</reference>
<proteinExistence type="predicted"/>
<sequence length="91" mass="10376">MKHIFWTFIIGIIVGVAIQYFWINPRYVTDNKPIHDTINITNDSIQVKDSLVTVEKIPNMFIKSLDSISIDTINTVVNGKVTESKIKVTIK</sequence>
<keyword evidence="1" id="KW-0812">Transmembrane</keyword>
<dbReference type="EMBL" id="OR769219">
    <property type="protein sequence ID" value="WQJ51192.1"/>
    <property type="molecule type" value="Genomic_DNA"/>
</dbReference>
<keyword evidence="3" id="KW-1185">Reference proteome</keyword>
<feature type="transmembrane region" description="Helical" evidence="1">
    <location>
        <begin position="6"/>
        <end position="23"/>
    </location>
</feature>
<evidence type="ECO:0000256" key="1">
    <source>
        <dbReference type="SAM" id="Phobius"/>
    </source>
</evidence>